<protein>
    <submittedName>
        <fullName evidence="1">Uncharacterized protein</fullName>
    </submittedName>
</protein>
<comment type="caution">
    <text evidence="1">The sequence shown here is derived from an EMBL/GenBank/DDBJ whole genome shotgun (WGS) entry which is preliminary data.</text>
</comment>
<sequence length="86" mass="9302">MLGYSSQDVNRQAIGLREVAGNEIDSSLHQRRDKVDVASKTIELGDDECCPMESTETQGFGNGGPVVPLSAFNFHDLSDKRPIPPG</sequence>
<proteinExistence type="predicted"/>
<evidence type="ECO:0000313" key="2">
    <source>
        <dbReference type="Proteomes" id="UP000540989"/>
    </source>
</evidence>
<evidence type="ECO:0000313" key="1">
    <source>
        <dbReference type="EMBL" id="MBB5057447.1"/>
    </source>
</evidence>
<gene>
    <name evidence="1" type="ORF">HDF16_002153</name>
</gene>
<name>A0A7W7ZCV5_9BACT</name>
<dbReference type="AlphaFoldDB" id="A0A7W7ZCV5"/>
<keyword evidence="2" id="KW-1185">Reference proteome</keyword>
<organism evidence="1 2">
    <name type="scientific">Granulicella aggregans</name>
    <dbReference type="NCBI Taxonomy" id="474949"/>
    <lineage>
        <taxon>Bacteria</taxon>
        <taxon>Pseudomonadati</taxon>
        <taxon>Acidobacteriota</taxon>
        <taxon>Terriglobia</taxon>
        <taxon>Terriglobales</taxon>
        <taxon>Acidobacteriaceae</taxon>
        <taxon>Granulicella</taxon>
    </lineage>
</organism>
<dbReference type="Proteomes" id="UP000540989">
    <property type="component" value="Unassembled WGS sequence"/>
</dbReference>
<reference evidence="1 2" key="1">
    <citation type="submission" date="2020-08" db="EMBL/GenBank/DDBJ databases">
        <title>Genomic Encyclopedia of Type Strains, Phase IV (KMG-V): Genome sequencing to study the core and pangenomes of soil and plant-associated prokaryotes.</title>
        <authorList>
            <person name="Whitman W."/>
        </authorList>
    </citation>
    <scope>NUCLEOTIDE SEQUENCE [LARGE SCALE GENOMIC DNA]</scope>
    <source>
        <strain evidence="1 2">M8UP14</strain>
    </source>
</reference>
<accession>A0A7W7ZCV5</accession>
<dbReference type="EMBL" id="JACHIP010000003">
    <property type="protein sequence ID" value="MBB5057447.1"/>
    <property type="molecule type" value="Genomic_DNA"/>
</dbReference>